<evidence type="ECO:0000313" key="7">
    <source>
        <dbReference type="EMBL" id="KAK6589657.1"/>
    </source>
</evidence>
<dbReference type="PANTHER" id="PTHR11661:SF2">
    <property type="entry name" value="LARGE RIBOSOMAL SUBUNIT PROTEIN UL11"/>
    <property type="match status" value="1"/>
</dbReference>
<dbReference type="SMART" id="SM00649">
    <property type="entry name" value="RL11"/>
    <property type="match status" value="1"/>
</dbReference>
<dbReference type="AlphaFoldDB" id="A0AAV9XYA7"/>
<evidence type="ECO:0000259" key="6">
    <source>
        <dbReference type="Pfam" id="PF03946"/>
    </source>
</evidence>
<keyword evidence="8" id="KW-1185">Reference proteome</keyword>
<dbReference type="Gene3D" id="3.30.1550.10">
    <property type="entry name" value="Ribosomal protein L11/L12, N-terminal domain"/>
    <property type="match status" value="1"/>
</dbReference>
<keyword evidence="3 4" id="KW-0687">Ribonucleoprotein</keyword>
<dbReference type="SUPFAM" id="SSF54747">
    <property type="entry name" value="Ribosomal L11/L12e N-terminal domain"/>
    <property type="match status" value="1"/>
</dbReference>
<dbReference type="GO" id="GO:0006412">
    <property type="term" value="P:translation"/>
    <property type="evidence" value="ECO:0007669"/>
    <property type="project" value="InterPro"/>
</dbReference>
<proteinExistence type="inferred from homology"/>
<keyword evidence="2 4" id="KW-0689">Ribosomal protein</keyword>
<dbReference type="SUPFAM" id="SSF46906">
    <property type="entry name" value="Ribosomal protein L11, C-terminal domain"/>
    <property type="match status" value="1"/>
</dbReference>
<evidence type="ECO:0000256" key="3">
    <source>
        <dbReference type="ARBA" id="ARBA00023274"/>
    </source>
</evidence>
<dbReference type="InterPro" id="IPR000911">
    <property type="entry name" value="Ribosomal_uL11"/>
</dbReference>
<organism evidence="7 8">
    <name type="scientific">Cryptosporidium xiaoi</name>
    <dbReference type="NCBI Taxonomy" id="659607"/>
    <lineage>
        <taxon>Eukaryota</taxon>
        <taxon>Sar</taxon>
        <taxon>Alveolata</taxon>
        <taxon>Apicomplexa</taxon>
        <taxon>Conoidasida</taxon>
        <taxon>Coccidia</taxon>
        <taxon>Eucoccidiorida</taxon>
        <taxon>Eimeriorina</taxon>
        <taxon>Cryptosporidiidae</taxon>
        <taxon>Cryptosporidium</taxon>
    </lineage>
</organism>
<dbReference type="Proteomes" id="UP001311799">
    <property type="component" value="Unassembled WGS sequence"/>
</dbReference>
<comment type="similarity">
    <text evidence="1 4">Belongs to the universal ribosomal protein uL11 family.</text>
</comment>
<dbReference type="HAMAP" id="MF_00736">
    <property type="entry name" value="Ribosomal_uL11"/>
    <property type="match status" value="1"/>
</dbReference>
<reference evidence="7 8" key="1">
    <citation type="submission" date="2023-10" db="EMBL/GenBank/DDBJ databases">
        <title>Comparative genomics analysis reveals potential genetic determinants of host preference in Cryptosporidium xiaoi.</title>
        <authorList>
            <person name="Xiao L."/>
            <person name="Li J."/>
        </authorList>
    </citation>
    <scope>NUCLEOTIDE SEQUENCE [LARGE SCALE GENOMIC DNA]</scope>
    <source>
        <strain evidence="7 8">52996</strain>
    </source>
</reference>
<protein>
    <submittedName>
        <fullName evidence="7">60S ribosomal L12</fullName>
    </submittedName>
</protein>
<evidence type="ECO:0000256" key="4">
    <source>
        <dbReference type="RuleBase" id="RU003978"/>
    </source>
</evidence>
<feature type="domain" description="Large ribosomal subunit protein uL11 C-terminal" evidence="5">
    <location>
        <begin position="76"/>
        <end position="145"/>
    </location>
</feature>
<dbReference type="Pfam" id="PF00298">
    <property type="entry name" value="Ribosomal_L11"/>
    <property type="match status" value="1"/>
</dbReference>
<dbReference type="PANTHER" id="PTHR11661">
    <property type="entry name" value="60S RIBOSOMAL PROTEIN L12"/>
    <property type="match status" value="1"/>
</dbReference>
<dbReference type="InterPro" id="IPR020783">
    <property type="entry name" value="Ribosomal_uL11_C"/>
</dbReference>
<evidence type="ECO:0000259" key="5">
    <source>
        <dbReference type="Pfam" id="PF00298"/>
    </source>
</evidence>
<dbReference type="GO" id="GO:0003735">
    <property type="term" value="F:structural constituent of ribosome"/>
    <property type="evidence" value="ECO:0007669"/>
    <property type="project" value="InterPro"/>
</dbReference>
<dbReference type="EMBL" id="JAWDEY010000011">
    <property type="protein sequence ID" value="KAK6589657.1"/>
    <property type="molecule type" value="Genomic_DNA"/>
</dbReference>
<feature type="domain" description="Large ribosomal subunit protein uL11 N-terminal" evidence="6">
    <location>
        <begin position="16"/>
        <end position="71"/>
    </location>
</feature>
<dbReference type="InterPro" id="IPR036796">
    <property type="entry name" value="Ribosomal_uL11_N_sf"/>
</dbReference>
<name>A0AAV9XYA7_9CRYT</name>
<evidence type="ECO:0000256" key="1">
    <source>
        <dbReference type="ARBA" id="ARBA00010537"/>
    </source>
</evidence>
<evidence type="ECO:0000313" key="8">
    <source>
        <dbReference type="Proteomes" id="UP001311799"/>
    </source>
</evidence>
<sequence length="167" mass="17936">MPPAGKADPSEVKYLYIRQLGGEVGATSVLAPKLGPLGMSPKKVGDDIAKGTAAWKGMKVCVKLTVQNRQAKVDIVPTATSLLIKELKEPIRDRKKVKNIKHSGNLSMNQIYSVARAMKFKSRAKVFSGTVKEILGTCNAIGCTVDGQKPVDVQKMIDSGEIEVPTS</sequence>
<evidence type="ECO:0000256" key="2">
    <source>
        <dbReference type="ARBA" id="ARBA00022980"/>
    </source>
</evidence>
<dbReference type="Pfam" id="PF03946">
    <property type="entry name" value="Ribosomal_L11_N"/>
    <property type="match status" value="1"/>
</dbReference>
<dbReference type="FunFam" id="3.30.1550.10:FF:000002">
    <property type="entry name" value="60S ribosomal protein L12"/>
    <property type="match status" value="1"/>
</dbReference>
<gene>
    <name evidence="7" type="ORF">RS030_1114</name>
</gene>
<dbReference type="GO" id="GO:0022625">
    <property type="term" value="C:cytosolic large ribosomal subunit"/>
    <property type="evidence" value="ECO:0007669"/>
    <property type="project" value="TreeGrafter"/>
</dbReference>
<dbReference type="InterPro" id="IPR020784">
    <property type="entry name" value="Ribosomal_uL11_N"/>
</dbReference>
<dbReference type="InterPro" id="IPR036769">
    <property type="entry name" value="Ribosomal_uL11_C_sf"/>
</dbReference>
<comment type="caution">
    <text evidence="7">The sequence shown here is derived from an EMBL/GenBank/DDBJ whole genome shotgun (WGS) entry which is preliminary data.</text>
</comment>
<accession>A0AAV9XYA7</accession>
<dbReference type="FunFam" id="1.10.10.250:FF:000002">
    <property type="entry name" value="60S ribosomal protein L12"/>
    <property type="match status" value="1"/>
</dbReference>
<dbReference type="Gene3D" id="1.10.10.250">
    <property type="entry name" value="Ribosomal protein L11, C-terminal domain"/>
    <property type="match status" value="1"/>
</dbReference>
<dbReference type="GO" id="GO:0070180">
    <property type="term" value="F:large ribosomal subunit rRNA binding"/>
    <property type="evidence" value="ECO:0007669"/>
    <property type="project" value="TreeGrafter"/>
</dbReference>